<evidence type="ECO:0000313" key="1">
    <source>
        <dbReference type="EMBL" id="MPN53069.1"/>
    </source>
</evidence>
<name>A0A645IRS6_9ZZZZ</name>
<reference evidence="1" key="1">
    <citation type="submission" date="2019-08" db="EMBL/GenBank/DDBJ databases">
        <authorList>
            <person name="Kucharzyk K."/>
            <person name="Murdoch R.W."/>
            <person name="Higgins S."/>
            <person name="Loffler F."/>
        </authorList>
    </citation>
    <scope>NUCLEOTIDE SEQUENCE</scope>
</reference>
<proteinExistence type="predicted"/>
<organism evidence="1">
    <name type="scientific">bioreactor metagenome</name>
    <dbReference type="NCBI Taxonomy" id="1076179"/>
    <lineage>
        <taxon>unclassified sequences</taxon>
        <taxon>metagenomes</taxon>
        <taxon>ecological metagenomes</taxon>
    </lineage>
</organism>
<protein>
    <submittedName>
        <fullName evidence="1">Uncharacterized protein</fullName>
    </submittedName>
</protein>
<accession>A0A645IRS6</accession>
<dbReference type="EMBL" id="VSSQ01119815">
    <property type="protein sequence ID" value="MPN53069.1"/>
    <property type="molecule type" value="Genomic_DNA"/>
</dbReference>
<dbReference type="AlphaFoldDB" id="A0A645IRS6"/>
<gene>
    <name evidence="1" type="ORF">SDC9_200732</name>
</gene>
<sequence length="64" mass="7123">MVNRNAVLDFAAVADGHRVVDIDIFRHDTVVPNHSIFSNLDINPNLGALTELRLGRNRSGRVNE</sequence>
<comment type="caution">
    <text evidence="1">The sequence shown here is derived from an EMBL/GenBank/DDBJ whole genome shotgun (WGS) entry which is preliminary data.</text>
</comment>